<reference evidence="1" key="1">
    <citation type="journal article" date="2015" name="Nature">
        <title>Complex archaea that bridge the gap between prokaryotes and eukaryotes.</title>
        <authorList>
            <person name="Spang A."/>
            <person name="Saw J.H."/>
            <person name="Jorgensen S.L."/>
            <person name="Zaremba-Niedzwiedzka K."/>
            <person name="Martijn J."/>
            <person name="Lind A.E."/>
            <person name="van Eijk R."/>
            <person name="Schleper C."/>
            <person name="Guy L."/>
            <person name="Ettema T.J."/>
        </authorList>
    </citation>
    <scope>NUCLEOTIDE SEQUENCE</scope>
</reference>
<dbReference type="AlphaFoldDB" id="A0A0F9ER95"/>
<evidence type="ECO:0000313" key="1">
    <source>
        <dbReference type="EMBL" id="KKL76574.1"/>
    </source>
</evidence>
<proteinExistence type="predicted"/>
<protein>
    <submittedName>
        <fullName evidence="1">Uncharacterized protein</fullName>
    </submittedName>
</protein>
<comment type="caution">
    <text evidence="1">The sequence shown here is derived from an EMBL/GenBank/DDBJ whole genome shotgun (WGS) entry which is preliminary data.</text>
</comment>
<name>A0A0F9ER95_9ZZZZ</name>
<accession>A0A0F9ER95</accession>
<gene>
    <name evidence="1" type="ORF">LCGC14_2043500</name>
</gene>
<sequence length="108" mass="12286">MRDRLDFRKALPVDAAARKAIPLQTGLFDYFPAALCAVAELSHVGNDQHNPGESLHWSRDKSADHGDTLLRHQMQRGYIDNDKIRHSTKVAWRALAQLQLELEVARDE</sequence>
<dbReference type="EMBL" id="LAZR01024003">
    <property type="protein sequence ID" value="KKL76574.1"/>
    <property type="molecule type" value="Genomic_DNA"/>
</dbReference>
<organism evidence="1">
    <name type="scientific">marine sediment metagenome</name>
    <dbReference type="NCBI Taxonomy" id="412755"/>
    <lineage>
        <taxon>unclassified sequences</taxon>
        <taxon>metagenomes</taxon>
        <taxon>ecological metagenomes</taxon>
    </lineage>
</organism>